<dbReference type="PANTHER" id="PTHR37315:SF1">
    <property type="entry name" value="UPF0311 PROTEIN BLR7842"/>
    <property type="match status" value="1"/>
</dbReference>
<feature type="chain" id="PRO_5047514370" description="UPF0311 protein GCM10008942_23550" evidence="2">
    <location>
        <begin position="23"/>
        <end position="166"/>
    </location>
</feature>
<accession>A0ABN1EUQ5</accession>
<dbReference type="PROSITE" id="PS51318">
    <property type="entry name" value="TAT"/>
    <property type="match status" value="1"/>
</dbReference>
<evidence type="ECO:0000256" key="2">
    <source>
        <dbReference type="SAM" id="SignalP"/>
    </source>
</evidence>
<evidence type="ECO:0000313" key="4">
    <source>
        <dbReference type="Proteomes" id="UP001499951"/>
    </source>
</evidence>
<evidence type="ECO:0000313" key="3">
    <source>
        <dbReference type="EMBL" id="GAA0574129.1"/>
    </source>
</evidence>
<dbReference type="HAMAP" id="MF_00775">
    <property type="entry name" value="UPF0311"/>
    <property type="match status" value="1"/>
</dbReference>
<dbReference type="InterPro" id="IPR006311">
    <property type="entry name" value="TAT_signal"/>
</dbReference>
<comment type="caution">
    <text evidence="3">The sequence shown here is derived from an EMBL/GenBank/DDBJ whole genome shotgun (WGS) entry which is preliminary data.</text>
</comment>
<keyword evidence="2" id="KW-0732">Signal</keyword>
<protein>
    <recommendedName>
        <fullName evidence="1">UPF0311 protein GCM10008942_23550</fullName>
    </recommendedName>
</protein>
<dbReference type="Gene3D" id="2.40.160.20">
    <property type="match status" value="1"/>
</dbReference>
<proteinExistence type="inferred from homology"/>
<name>A0ABN1EUQ5_9PROT</name>
<gene>
    <name evidence="3" type="ORF">GCM10008942_23550</name>
</gene>
<feature type="signal peptide" evidence="2">
    <location>
        <begin position="1"/>
        <end position="22"/>
    </location>
</feature>
<dbReference type="PANTHER" id="PTHR37315">
    <property type="entry name" value="UPF0311 PROTEIN BLR7842"/>
    <property type="match status" value="1"/>
</dbReference>
<keyword evidence="4" id="KW-1185">Reference proteome</keyword>
<evidence type="ECO:0000256" key="1">
    <source>
        <dbReference type="HAMAP-Rule" id="MF_00775"/>
    </source>
</evidence>
<sequence length="166" mass="17408">MNRRTVMAGAVAAGAAGVMARAAEPETPGIAFAFEAYVTIGAAETPGPTPFGGRNRIPITGGHFEGPAIKGKVLPGGADWQLVRSDGAVTLEADYMIQADDGTLIHVHNHAVVSGKPGTPDYYLRCAPVFEAPIGKHDWLNKALFVGTVTVEPKGDAVRVRVYKVT</sequence>
<organism evidence="3 4">
    <name type="scientific">Rhizomicrobium electricum</name>
    <dbReference type="NCBI Taxonomy" id="480070"/>
    <lineage>
        <taxon>Bacteria</taxon>
        <taxon>Pseudomonadati</taxon>
        <taxon>Pseudomonadota</taxon>
        <taxon>Alphaproteobacteria</taxon>
        <taxon>Micropepsales</taxon>
        <taxon>Micropepsaceae</taxon>
        <taxon>Rhizomicrobium</taxon>
    </lineage>
</organism>
<reference evidence="3 4" key="1">
    <citation type="journal article" date="2019" name="Int. J. Syst. Evol. Microbiol.">
        <title>The Global Catalogue of Microorganisms (GCM) 10K type strain sequencing project: providing services to taxonomists for standard genome sequencing and annotation.</title>
        <authorList>
            <consortium name="The Broad Institute Genomics Platform"/>
            <consortium name="The Broad Institute Genome Sequencing Center for Infectious Disease"/>
            <person name="Wu L."/>
            <person name="Ma J."/>
        </authorList>
    </citation>
    <scope>NUCLEOTIDE SEQUENCE [LARGE SCALE GENOMIC DNA]</scope>
    <source>
        <strain evidence="3 4">JCM 15089</strain>
    </source>
</reference>
<comment type="similarity">
    <text evidence="1">Belongs to the UPF0311 family.</text>
</comment>
<dbReference type="Pfam" id="PF11578">
    <property type="entry name" value="DUF3237"/>
    <property type="match status" value="1"/>
</dbReference>
<dbReference type="InterPro" id="IPR020915">
    <property type="entry name" value="UPF0311"/>
</dbReference>
<dbReference type="EMBL" id="BAAADD010000006">
    <property type="protein sequence ID" value="GAA0574129.1"/>
    <property type="molecule type" value="Genomic_DNA"/>
</dbReference>
<dbReference type="Proteomes" id="UP001499951">
    <property type="component" value="Unassembled WGS sequence"/>
</dbReference>